<dbReference type="Pfam" id="PF00566">
    <property type="entry name" value="RabGAP-TBC"/>
    <property type="match status" value="1"/>
</dbReference>
<proteinExistence type="predicted"/>
<dbReference type="PANTHER" id="PTHR47219:SF15">
    <property type="entry name" value="TBC1 DOMAIN FAMILY MEMBER 12 ISOFORM X1"/>
    <property type="match status" value="1"/>
</dbReference>
<dbReference type="HOGENOM" id="CLU_027881_1_0_1"/>
<evidence type="ECO:0000313" key="4">
    <source>
        <dbReference type="Proteomes" id="UP000054166"/>
    </source>
</evidence>
<reference evidence="4" key="2">
    <citation type="submission" date="2015-01" db="EMBL/GenBank/DDBJ databases">
        <title>Evolutionary Origins and Diversification of the Mycorrhizal Mutualists.</title>
        <authorList>
            <consortium name="DOE Joint Genome Institute"/>
            <consortium name="Mycorrhizal Genomics Consortium"/>
            <person name="Kohler A."/>
            <person name="Kuo A."/>
            <person name="Nagy L.G."/>
            <person name="Floudas D."/>
            <person name="Copeland A."/>
            <person name="Barry K.W."/>
            <person name="Cichocki N."/>
            <person name="Veneault-Fourrey C."/>
            <person name="LaButti K."/>
            <person name="Lindquist E.A."/>
            <person name="Lipzen A."/>
            <person name="Lundell T."/>
            <person name="Morin E."/>
            <person name="Murat C."/>
            <person name="Riley R."/>
            <person name="Ohm R."/>
            <person name="Sun H."/>
            <person name="Tunlid A."/>
            <person name="Henrissat B."/>
            <person name="Grigoriev I.V."/>
            <person name="Hibbett D.S."/>
            <person name="Martin F."/>
        </authorList>
    </citation>
    <scope>NUCLEOTIDE SEQUENCE [LARGE SCALE GENOMIC DNA]</scope>
    <source>
        <strain evidence="4">F 1598</strain>
    </source>
</reference>
<keyword evidence="4" id="KW-1185">Reference proteome</keyword>
<protein>
    <recommendedName>
        <fullName evidence="2">Rab-GAP TBC domain-containing protein</fullName>
    </recommendedName>
</protein>
<dbReference type="Gene3D" id="1.10.10.750">
    <property type="entry name" value="Ypt/Rab-GAP domain of gyp1p, domain 1"/>
    <property type="match status" value="1"/>
</dbReference>
<organism evidence="3 4">
    <name type="scientific">Piloderma croceum (strain F 1598)</name>
    <dbReference type="NCBI Taxonomy" id="765440"/>
    <lineage>
        <taxon>Eukaryota</taxon>
        <taxon>Fungi</taxon>
        <taxon>Dikarya</taxon>
        <taxon>Basidiomycota</taxon>
        <taxon>Agaricomycotina</taxon>
        <taxon>Agaricomycetes</taxon>
        <taxon>Agaricomycetidae</taxon>
        <taxon>Atheliales</taxon>
        <taxon>Atheliaceae</taxon>
        <taxon>Piloderma</taxon>
    </lineage>
</organism>
<dbReference type="GO" id="GO:0031267">
    <property type="term" value="F:small GTPase binding"/>
    <property type="evidence" value="ECO:0007669"/>
    <property type="project" value="TreeGrafter"/>
</dbReference>
<dbReference type="InterPro" id="IPR050302">
    <property type="entry name" value="Rab_GAP_TBC_domain"/>
</dbReference>
<dbReference type="PANTHER" id="PTHR47219">
    <property type="entry name" value="RAB GTPASE-ACTIVATING PROTEIN 1-LIKE"/>
    <property type="match status" value="1"/>
</dbReference>
<feature type="compositionally biased region" description="Basic and acidic residues" evidence="1">
    <location>
        <begin position="144"/>
        <end position="162"/>
    </location>
</feature>
<dbReference type="PROSITE" id="PS50086">
    <property type="entry name" value="TBC_RABGAP"/>
    <property type="match status" value="1"/>
</dbReference>
<dbReference type="SMART" id="SM00164">
    <property type="entry name" value="TBC"/>
    <property type="match status" value="1"/>
</dbReference>
<dbReference type="Proteomes" id="UP000054166">
    <property type="component" value="Unassembled WGS sequence"/>
</dbReference>
<dbReference type="AlphaFoldDB" id="A0A0C3BR40"/>
<dbReference type="EMBL" id="KN833007">
    <property type="protein sequence ID" value="KIM79782.1"/>
    <property type="molecule type" value="Genomic_DNA"/>
</dbReference>
<name>A0A0C3BR40_PILCF</name>
<dbReference type="InterPro" id="IPR000195">
    <property type="entry name" value="Rab-GAP-TBC_dom"/>
</dbReference>
<dbReference type="SUPFAM" id="SSF47923">
    <property type="entry name" value="Ypt/Rab-GAP domain of gyp1p"/>
    <property type="match status" value="2"/>
</dbReference>
<dbReference type="Gene3D" id="1.10.8.270">
    <property type="entry name" value="putative rabgap domain of human tbc1 domain family member 14 like domains"/>
    <property type="match status" value="1"/>
</dbReference>
<dbReference type="STRING" id="765440.A0A0C3BR40"/>
<dbReference type="Gene3D" id="1.10.472.80">
    <property type="entry name" value="Ypt/Rab-GAP domain of gyp1p, domain 3"/>
    <property type="match status" value="1"/>
</dbReference>
<dbReference type="GO" id="GO:0005096">
    <property type="term" value="F:GTPase activator activity"/>
    <property type="evidence" value="ECO:0007669"/>
    <property type="project" value="TreeGrafter"/>
</dbReference>
<evidence type="ECO:0000256" key="1">
    <source>
        <dbReference type="SAM" id="MobiDB-lite"/>
    </source>
</evidence>
<accession>A0A0C3BR40</accession>
<dbReference type="OrthoDB" id="289721at2759"/>
<feature type="region of interest" description="Disordered" evidence="1">
    <location>
        <begin position="1"/>
        <end position="47"/>
    </location>
</feature>
<gene>
    <name evidence="3" type="ORF">PILCRDRAFT_822956</name>
</gene>
<reference evidence="3 4" key="1">
    <citation type="submission" date="2014-04" db="EMBL/GenBank/DDBJ databases">
        <authorList>
            <consortium name="DOE Joint Genome Institute"/>
            <person name="Kuo A."/>
            <person name="Tarkka M."/>
            <person name="Buscot F."/>
            <person name="Kohler A."/>
            <person name="Nagy L.G."/>
            <person name="Floudas D."/>
            <person name="Copeland A."/>
            <person name="Barry K.W."/>
            <person name="Cichocki N."/>
            <person name="Veneault-Fourrey C."/>
            <person name="LaButti K."/>
            <person name="Lindquist E.A."/>
            <person name="Lipzen A."/>
            <person name="Lundell T."/>
            <person name="Morin E."/>
            <person name="Murat C."/>
            <person name="Sun H."/>
            <person name="Tunlid A."/>
            <person name="Henrissat B."/>
            <person name="Grigoriev I.V."/>
            <person name="Hibbett D.S."/>
            <person name="Martin F."/>
            <person name="Nordberg H.P."/>
            <person name="Cantor M.N."/>
            <person name="Hua S.X."/>
        </authorList>
    </citation>
    <scope>NUCLEOTIDE SEQUENCE [LARGE SCALE GENOMIC DNA]</scope>
    <source>
        <strain evidence="3 4">F 1598</strain>
    </source>
</reference>
<feature type="compositionally biased region" description="Polar residues" evidence="1">
    <location>
        <begin position="132"/>
        <end position="142"/>
    </location>
</feature>
<feature type="region of interest" description="Disordered" evidence="1">
    <location>
        <begin position="68"/>
        <end position="314"/>
    </location>
</feature>
<evidence type="ECO:0000313" key="3">
    <source>
        <dbReference type="EMBL" id="KIM79782.1"/>
    </source>
</evidence>
<feature type="compositionally biased region" description="Low complexity" evidence="1">
    <location>
        <begin position="246"/>
        <end position="274"/>
    </location>
</feature>
<dbReference type="InParanoid" id="A0A0C3BR40"/>
<evidence type="ECO:0000259" key="2">
    <source>
        <dbReference type="PROSITE" id="PS50086"/>
    </source>
</evidence>
<feature type="domain" description="Rab-GAP TBC" evidence="2">
    <location>
        <begin position="378"/>
        <end position="577"/>
    </location>
</feature>
<dbReference type="InterPro" id="IPR035969">
    <property type="entry name" value="Rab-GAP_TBC_sf"/>
</dbReference>
<sequence length="668" mass="74594">MAIYASSDDDDEDSGIVAPQRAPKHPQNASFDLDDAFSLSDGDDHPRPAFALSSASIRAELARSHQFSLRDAEGENGVDTEDIVTPVSNGRSEHSLKDTSVSTIDIGGPALGFPPSPAQSTLSHTLEESEYSNEFSQVSLSEDSIPKHDDAPHEDLEQKHEENDDTDAGESLPYPTVHIDASKPPSSRVELATASSDAPLDLPPQDNDHDQAQAHAQNQNDQDHPRGLPPPSSAPASSSTYSDHQLAAPSSLTSATSSPISPVSASTSSASPISKFAPSHRPTRSTGPSALEKVVSKTRPAYLPPKPKQEDNKHMADWEHMMKLSREAEEKRRHDLYARRLARERKIEESLYVWERDIVPDWRVVHKNPALRKLWWGGIPTKLRASMWENAVGNALALSKDNYRSCSARAKRALSSNTFPEPTLALIESDIQHTLPALHIFHQSTGPLYQDLKDMLCAWVVSRSDEGLGYLTGIAKIAAMFLINMPIQTGFVVMRNLLERHCLRSFYGEKGSRDDVEAYYRIFDTLLADGMPKIYFNFKQHQISPAAYLPEWLLPLFLDHLPFEACARIWDVLLLEGDAFLYRAMLAILAVLESRLFFPDRKELLELLSGQNRAALEVAKRDARPLDGGKYEVYGVDEETLWERIDGMSDWWKESTWVRLIHRELPDL</sequence>